<keyword evidence="10" id="KW-1207">Sterol metabolism</keyword>
<keyword evidence="9 13" id="KW-0472">Membrane</keyword>
<keyword evidence="17" id="KW-1185">Reference proteome</keyword>
<accession>A0ABQ7KFP8</accession>
<evidence type="ECO:0000256" key="10">
    <source>
        <dbReference type="ARBA" id="ARBA00023166"/>
    </source>
</evidence>
<evidence type="ECO:0000259" key="15">
    <source>
        <dbReference type="PROSITE" id="PS51751"/>
    </source>
</evidence>
<evidence type="ECO:0000256" key="2">
    <source>
        <dbReference type="ARBA" id="ARBA00008337"/>
    </source>
</evidence>
<dbReference type="PROSITE" id="PS51751">
    <property type="entry name" value="EXPERA"/>
    <property type="match status" value="1"/>
</dbReference>
<evidence type="ECO:0000256" key="9">
    <source>
        <dbReference type="ARBA" id="ARBA00023136"/>
    </source>
</evidence>
<dbReference type="PANTHER" id="PTHR14207:SF0">
    <property type="entry name" value="3-BETA-HYDROXYSTEROID-DELTA(8),DELTA(7)-ISOMERASE"/>
    <property type="match status" value="1"/>
</dbReference>
<evidence type="ECO:0000256" key="13">
    <source>
        <dbReference type="PROSITE-ProRule" id="PRU01087"/>
    </source>
</evidence>
<proteinExistence type="inferred from homology"/>
<feature type="transmembrane region" description="Helical" evidence="14">
    <location>
        <begin position="154"/>
        <end position="173"/>
    </location>
</feature>
<keyword evidence="3" id="KW-0444">Lipid biosynthesis</keyword>
<keyword evidence="5" id="KW-0752">Steroid biosynthesis</keyword>
<evidence type="ECO:0000256" key="14">
    <source>
        <dbReference type="SAM" id="Phobius"/>
    </source>
</evidence>
<dbReference type="PANTHER" id="PTHR14207">
    <property type="entry name" value="STEROL ISOMERASE"/>
    <property type="match status" value="1"/>
</dbReference>
<keyword evidence="8" id="KW-0443">Lipid metabolism</keyword>
<evidence type="ECO:0000256" key="11">
    <source>
        <dbReference type="ARBA" id="ARBA00023221"/>
    </source>
</evidence>
<evidence type="ECO:0000256" key="4">
    <source>
        <dbReference type="ARBA" id="ARBA00022692"/>
    </source>
</evidence>
<feature type="transmembrane region" description="Helical" evidence="14">
    <location>
        <begin position="62"/>
        <end position="81"/>
    </location>
</feature>
<keyword evidence="4 13" id="KW-0812">Transmembrane</keyword>
<evidence type="ECO:0000313" key="16">
    <source>
        <dbReference type="EMBL" id="KAG0298437.1"/>
    </source>
</evidence>
<keyword evidence="11" id="KW-0753">Steroid metabolism</keyword>
<keyword evidence="12" id="KW-0413">Isomerase</keyword>
<evidence type="ECO:0000256" key="8">
    <source>
        <dbReference type="ARBA" id="ARBA00023098"/>
    </source>
</evidence>
<sequence length="235" mass="26746">MATAGSMTPHPYYPQDLILDHYVANTNTVFHTLVYVSIGFFTVLGLVGVLGYPRRHSTLGPLGEKVAFFWFILCASLHLGFEGYYDIYHATLAGDNSPIAQVWKEYALSDSRYLTSDSFVRVVEAITTLAWGPLSVYCAWSLYHNLPSRHIAQLMLSLAHIYGCTLYYATSIFEGSPHSDPDPYYYYLYFWFFNSFWLLFPAYLLQDSIRVLVKAVGDAERVSAAEKKSKDKKLH</sequence>
<keyword evidence="6 13" id="KW-1133">Transmembrane helix</keyword>
<evidence type="ECO:0000313" key="17">
    <source>
        <dbReference type="Proteomes" id="UP001194696"/>
    </source>
</evidence>
<evidence type="ECO:0000256" key="12">
    <source>
        <dbReference type="ARBA" id="ARBA00023235"/>
    </source>
</evidence>
<dbReference type="EMBL" id="JAAAIM010000009">
    <property type="protein sequence ID" value="KAG0298437.1"/>
    <property type="molecule type" value="Genomic_DNA"/>
</dbReference>
<evidence type="ECO:0000256" key="3">
    <source>
        <dbReference type="ARBA" id="ARBA00022516"/>
    </source>
</evidence>
<dbReference type="InterPro" id="IPR033118">
    <property type="entry name" value="EXPERA"/>
</dbReference>
<feature type="transmembrane region" description="Helical" evidence="14">
    <location>
        <begin position="29"/>
        <end position="50"/>
    </location>
</feature>
<comment type="similarity">
    <text evidence="2">Belongs to the EBP family.</text>
</comment>
<comment type="subcellular location">
    <subcellularLocation>
        <location evidence="1">Membrane</location>
        <topology evidence="1">Multi-pass membrane protein</topology>
    </subcellularLocation>
</comment>
<reference evidence="16 17" key="1">
    <citation type="journal article" date="2020" name="Fungal Divers.">
        <title>Resolving the Mortierellaceae phylogeny through synthesis of multi-gene phylogenetics and phylogenomics.</title>
        <authorList>
            <person name="Vandepol N."/>
            <person name="Liber J."/>
            <person name="Desiro A."/>
            <person name="Na H."/>
            <person name="Kennedy M."/>
            <person name="Barry K."/>
            <person name="Grigoriev I.V."/>
            <person name="Miller A.N."/>
            <person name="O'Donnell K."/>
            <person name="Stajich J.E."/>
            <person name="Bonito G."/>
        </authorList>
    </citation>
    <scope>NUCLEOTIDE SEQUENCE [LARGE SCALE GENOMIC DNA]</scope>
    <source>
        <strain evidence="16 17">AD045</strain>
    </source>
</reference>
<protein>
    <recommendedName>
        <fullName evidence="15">EXPERA domain-containing protein</fullName>
    </recommendedName>
</protein>
<feature type="domain" description="EXPERA" evidence="15">
    <location>
        <begin position="63"/>
        <end position="205"/>
    </location>
</feature>
<feature type="transmembrane region" description="Helical" evidence="14">
    <location>
        <begin position="119"/>
        <end position="142"/>
    </location>
</feature>
<comment type="caution">
    <text evidence="16">The sequence shown here is derived from an EMBL/GenBank/DDBJ whole genome shotgun (WGS) entry which is preliminary data.</text>
</comment>
<evidence type="ECO:0000256" key="1">
    <source>
        <dbReference type="ARBA" id="ARBA00004141"/>
    </source>
</evidence>
<evidence type="ECO:0000256" key="7">
    <source>
        <dbReference type="ARBA" id="ARBA00023011"/>
    </source>
</evidence>
<keyword evidence="7" id="KW-0756">Sterol biosynthesis</keyword>
<name>A0ABQ7KFP8_9FUNG</name>
<gene>
    <name evidence="16" type="ORF">BGZ96_012159</name>
</gene>
<organism evidence="16 17">
    <name type="scientific">Linnemannia gamsii</name>
    <dbReference type="NCBI Taxonomy" id="64522"/>
    <lineage>
        <taxon>Eukaryota</taxon>
        <taxon>Fungi</taxon>
        <taxon>Fungi incertae sedis</taxon>
        <taxon>Mucoromycota</taxon>
        <taxon>Mortierellomycotina</taxon>
        <taxon>Mortierellomycetes</taxon>
        <taxon>Mortierellales</taxon>
        <taxon>Mortierellaceae</taxon>
        <taxon>Linnemannia</taxon>
    </lineage>
</organism>
<dbReference type="Pfam" id="PF05241">
    <property type="entry name" value="EBP"/>
    <property type="match status" value="1"/>
</dbReference>
<dbReference type="InterPro" id="IPR007905">
    <property type="entry name" value="EBP"/>
</dbReference>
<evidence type="ECO:0000256" key="6">
    <source>
        <dbReference type="ARBA" id="ARBA00022989"/>
    </source>
</evidence>
<evidence type="ECO:0000256" key="5">
    <source>
        <dbReference type="ARBA" id="ARBA00022955"/>
    </source>
</evidence>
<feature type="transmembrane region" description="Helical" evidence="14">
    <location>
        <begin position="185"/>
        <end position="205"/>
    </location>
</feature>
<dbReference type="Proteomes" id="UP001194696">
    <property type="component" value="Unassembled WGS sequence"/>
</dbReference>